<comment type="caution">
    <text evidence="1">The sequence shown here is derived from an EMBL/GenBank/DDBJ whole genome shotgun (WGS) entry which is preliminary data.</text>
</comment>
<dbReference type="RefSeq" id="WP_249320150.1">
    <property type="nucleotide sequence ID" value="NZ_JACRSN010000019.1"/>
</dbReference>
<dbReference type="AlphaFoldDB" id="A0A926D9Z0"/>
<accession>A0A926D9Z0</accession>
<dbReference type="EMBL" id="JACRSN010000019">
    <property type="protein sequence ID" value="MBC8534563.1"/>
    <property type="molecule type" value="Genomic_DNA"/>
</dbReference>
<evidence type="ECO:0000313" key="2">
    <source>
        <dbReference type="Proteomes" id="UP000651482"/>
    </source>
</evidence>
<keyword evidence="2" id="KW-1185">Reference proteome</keyword>
<evidence type="ECO:0000313" key="1">
    <source>
        <dbReference type="EMBL" id="MBC8534563.1"/>
    </source>
</evidence>
<name>A0A926D9Z0_9FIRM</name>
<organism evidence="1 2">
    <name type="scientific">Yeguia hominis</name>
    <dbReference type="NCBI Taxonomy" id="2763662"/>
    <lineage>
        <taxon>Bacteria</taxon>
        <taxon>Bacillati</taxon>
        <taxon>Bacillota</taxon>
        <taxon>Clostridia</taxon>
        <taxon>Eubacteriales</taxon>
        <taxon>Yeguiaceae</taxon>
        <taxon>Yeguia</taxon>
    </lineage>
</organism>
<reference evidence="1" key="1">
    <citation type="submission" date="2020-08" db="EMBL/GenBank/DDBJ databases">
        <title>Genome public.</title>
        <authorList>
            <person name="Liu C."/>
            <person name="Sun Q."/>
        </authorList>
    </citation>
    <scope>NUCLEOTIDE SEQUENCE</scope>
    <source>
        <strain evidence="1">NSJ-40</strain>
    </source>
</reference>
<dbReference type="Proteomes" id="UP000651482">
    <property type="component" value="Unassembled WGS sequence"/>
</dbReference>
<proteinExistence type="predicted"/>
<protein>
    <submittedName>
        <fullName evidence="1">Uncharacterized protein</fullName>
    </submittedName>
</protein>
<sequence length="114" mass="12621">MDEYMGKKALFAEFDRLGLGEHSIVERVFSDGVRVIIEGMPAADVAEVVHGKWIDVLSREVYIPDEKTTITLTEEKCSNCNVVTTFKGEKIYLPDYVCPNCGAKMDGGEENAAD</sequence>
<gene>
    <name evidence="1" type="ORF">IAG03_11335</name>
</gene>